<evidence type="ECO:0000256" key="9">
    <source>
        <dbReference type="ARBA" id="ARBA00023065"/>
    </source>
</evidence>
<evidence type="ECO:0000313" key="19">
    <source>
        <dbReference type="EMBL" id="RUT13777.1"/>
    </source>
</evidence>
<dbReference type="AlphaFoldDB" id="A0AB37UQY4"/>
<evidence type="ECO:0000256" key="11">
    <source>
        <dbReference type="ARBA" id="ARBA00023136"/>
    </source>
</evidence>
<dbReference type="InterPro" id="IPR039426">
    <property type="entry name" value="TonB-dep_rcpt-like"/>
</dbReference>
<reference evidence="19 20" key="1">
    <citation type="journal article" date="2019" name="Genome Biol. Evol.">
        <title>Day and night: Metabolic profiles and evolutionary relationships of six axenic non-marine cyanobacteria.</title>
        <authorList>
            <person name="Will S.E."/>
            <person name="Henke P."/>
            <person name="Boedeker C."/>
            <person name="Huang S."/>
            <person name="Brinkmann H."/>
            <person name="Rohde M."/>
            <person name="Jarek M."/>
            <person name="Friedl T."/>
            <person name="Seufert S."/>
            <person name="Schumacher M."/>
            <person name="Overmann J."/>
            <person name="Neumann-Schaal M."/>
            <person name="Petersen J."/>
        </authorList>
    </citation>
    <scope>NUCLEOTIDE SEQUENCE [LARGE SCALE GENOMIC DNA]</scope>
    <source>
        <strain evidence="19 20">SAG 39.79</strain>
    </source>
</reference>
<evidence type="ECO:0000259" key="18">
    <source>
        <dbReference type="Pfam" id="PF11741"/>
    </source>
</evidence>
<evidence type="ECO:0000256" key="7">
    <source>
        <dbReference type="ARBA" id="ARBA00022729"/>
    </source>
</evidence>
<dbReference type="InterPro" id="IPR010105">
    <property type="entry name" value="TonB_sidphr_rcpt"/>
</dbReference>
<dbReference type="InterPro" id="IPR012910">
    <property type="entry name" value="Plug_dom"/>
</dbReference>
<evidence type="ECO:0000256" key="15">
    <source>
        <dbReference type="SAM" id="MobiDB-lite"/>
    </source>
</evidence>
<dbReference type="InterPro" id="IPR021731">
    <property type="entry name" value="AMIN_dom"/>
</dbReference>
<dbReference type="Pfam" id="PF11741">
    <property type="entry name" value="AMIN"/>
    <property type="match status" value="1"/>
</dbReference>
<keyword evidence="8" id="KW-0408">Iron</keyword>
<accession>A0AB37UQY4</accession>
<dbReference type="GO" id="GO:0038023">
    <property type="term" value="F:signaling receptor activity"/>
    <property type="evidence" value="ECO:0007669"/>
    <property type="project" value="InterPro"/>
</dbReference>
<keyword evidence="12 13" id="KW-0998">Cell outer membrane</keyword>
<evidence type="ECO:0000256" key="2">
    <source>
        <dbReference type="ARBA" id="ARBA00009810"/>
    </source>
</evidence>
<evidence type="ECO:0000256" key="13">
    <source>
        <dbReference type="PROSITE-ProRule" id="PRU01360"/>
    </source>
</evidence>
<dbReference type="FunFam" id="2.40.170.20:FF:000005">
    <property type="entry name" value="TonB-dependent siderophore receptor"/>
    <property type="match status" value="1"/>
</dbReference>
<sequence length="898" mass="97662">MSLERLSVRLFLAIGVASAIALLLGTPAKGEEVGDIREANKNLPQLSEIESLATSAQTLVQTPSDPSSVAPDQGNPSSVPPYQGGKQGGVVSITGVVANPTDKGVEIILQTTQGKALQPVTLVLGKTYIANIPNAVLALPQGGFRQDNPASGITLVRVTQATTNSIRVAVTGEAALPQVQLYDAPNEGLIFSFTPGTSAAQTPPAPEGETQPEKPLVDEQEIVVTDEQDGYNVPNASTATKTDTPLRDIPQSIQVVPQQVIEDRNVRTVTEALETVSGVTPGSRSYGGAPITNKIIRGFDQAGTGVVNFRDGFPDGDFYVLSPIETVERVEVLKGPASVLFGAGEPGGIVNTVTKKPLSDPYYKLAFEAGNYGFYQPSIDLSGPLNNNKTVLYRFIASYQGSSDFQDFANRGLTTIAPSLTFKIGEKTNLNLYYEYTRLSGYPASGLGNAVFLSDGSLTPRDFATYYPSLSQVDTTSQRFGYILNHKFNDNWQIRNNVAINITRFGEDVASGTTLIDDRFLDEFNVSTAVFERNNYFGQIDLLGKFITGSILHQVLAGFDFNRFSNVGDRISADTPLPPLDIRNPNYDIPKPTYSTRLTFSDFDLVRRSYGVYLQDQIALGDRLKFLIGGRYDWASTDFEADTDTGGEVIRFPTRNDGAFSPRVGLVYQPSEEVSLYASYTRSFAPLSGFDNTSVDEDVTFEPSRGTQYEVGVKADFLDGRLSATLAAYHLTKTNVLTPNPDDPDFSIQTGEQRSQGIELDLTGEILPGWNVTAAYAYTDAEVTEDNATPVGNRLPNVPENQASLWTTYEIQTGDLEGLGFGLGLFYVGARQGDLDNSFEMGDYFRTDAALYHRRGRFNAAINMRNIFDIDAAAFAYSPTNVERTEPFTIVGSISWEF</sequence>
<feature type="domain" description="TonB-dependent receptor plug" evidence="17">
    <location>
        <begin position="246"/>
        <end position="349"/>
    </location>
</feature>
<proteinExistence type="inferred from homology"/>
<comment type="subcellular location">
    <subcellularLocation>
        <location evidence="1 13">Cell outer membrane</location>
        <topology evidence="1 13">Multi-pass membrane protein</topology>
    </subcellularLocation>
</comment>
<keyword evidence="9" id="KW-0406">Ion transport</keyword>
<dbReference type="PANTHER" id="PTHR32552:SF68">
    <property type="entry name" value="FERRICHROME OUTER MEMBRANE TRANSPORTER_PHAGE RECEPTOR"/>
    <property type="match status" value="1"/>
</dbReference>
<dbReference type="Proteomes" id="UP000282574">
    <property type="component" value="Unassembled WGS sequence"/>
</dbReference>
<dbReference type="GO" id="GO:0015891">
    <property type="term" value="P:siderophore transport"/>
    <property type="evidence" value="ECO:0007669"/>
    <property type="project" value="InterPro"/>
</dbReference>
<protein>
    <submittedName>
        <fullName evidence="19">Ferrichrome-iron receptor</fullName>
    </submittedName>
</protein>
<feature type="region of interest" description="Disordered" evidence="15">
    <location>
        <begin position="57"/>
        <end position="84"/>
    </location>
</feature>
<dbReference type="InterPro" id="IPR037066">
    <property type="entry name" value="Plug_dom_sf"/>
</dbReference>
<comment type="caution">
    <text evidence="19">The sequence shown here is derived from an EMBL/GenBank/DDBJ whole genome shotgun (WGS) entry which is preliminary data.</text>
</comment>
<keyword evidence="3 13" id="KW-0813">Transport</keyword>
<evidence type="ECO:0000256" key="1">
    <source>
        <dbReference type="ARBA" id="ARBA00004571"/>
    </source>
</evidence>
<evidence type="ECO:0000256" key="12">
    <source>
        <dbReference type="ARBA" id="ARBA00023237"/>
    </source>
</evidence>
<keyword evidence="20" id="KW-1185">Reference proteome</keyword>
<dbReference type="InterPro" id="IPR000531">
    <property type="entry name" value="Beta-barrel_TonB"/>
</dbReference>
<dbReference type="InterPro" id="IPR036942">
    <property type="entry name" value="Beta-barrel_TonB_sf"/>
</dbReference>
<dbReference type="SUPFAM" id="SSF56935">
    <property type="entry name" value="Porins"/>
    <property type="match status" value="1"/>
</dbReference>
<feature type="domain" description="TonB-dependent receptor-like beta-barrel" evidence="16">
    <location>
        <begin position="423"/>
        <end position="866"/>
    </location>
</feature>
<evidence type="ECO:0000256" key="14">
    <source>
        <dbReference type="RuleBase" id="RU003357"/>
    </source>
</evidence>
<dbReference type="FunFam" id="2.170.130.10:FF:000001">
    <property type="entry name" value="Catecholate siderophore TonB-dependent receptor"/>
    <property type="match status" value="1"/>
</dbReference>
<keyword evidence="5" id="KW-0410">Iron transport</keyword>
<feature type="compositionally biased region" description="Polar residues" evidence="15">
    <location>
        <begin position="57"/>
        <end position="67"/>
    </location>
</feature>
<feature type="domain" description="AMIN" evidence="18">
    <location>
        <begin position="98"/>
        <end position="181"/>
    </location>
</feature>
<keyword evidence="11 13" id="KW-0472">Membrane</keyword>
<organism evidence="19 20">
    <name type="scientific">Chroococcidiopsis cubana SAG 39.79</name>
    <dbReference type="NCBI Taxonomy" id="388085"/>
    <lineage>
        <taxon>Bacteria</taxon>
        <taxon>Bacillati</taxon>
        <taxon>Cyanobacteriota</taxon>
        <taxon>Cyanophyceae</taxon>
        <taxon>Chroococcidiopsidales</taxon>
        <taxon>Chroococcidiopsidaceae</taxon>
        <taxon>Chroococcidiopsis</taxon>
    </lineage>
</organism>
<keyword evidence="4 13" id="KW-1134">Transmembrane beta strand</keyword>
<evidence type="ECO:0000256" key="3">
    <source>
        <dbReference type="ARBA" id="ARBA00022448"/>
    </source>
</evidence>
<dbReference type="NCBIfam" id="TIGR01783">
    <property type="entry name" value="TonB-siderophor"/>
    <property type="match status" value="1"/>
</dbReference>
<dbReference type="PANTHER" id="PTHR32552">
    <property type="entry name" value="FERRICHROME IRON RECEPTOR-RELATED"/>
    <property type="match status" value="1"/>
</dbReference>
<dbReference type="PROSITE" id="PS52016">
    <property type="entry name" value="TONB_DEPENDENT_REC_3"/>
    <property type="match status" value="1"/>
</dbReference>
<feature type="region of interest" description="Disordered" evidence="15">
    <location>
        <begin position="196"/>
        <end position="215"/>
    </location>
</feature>
<evidence type="ECO:0000256" key="10">
    <source>
        <dbReference type="ARBA" id="ARBA00023077"/>
    </source>
</evidence>
<evidence type="ECO:0000256" key="5">
    <source>
        <dbReference type="ARBA" id="ARBA00022496"/>
    </source>
</evidence>
<dbReference type="CDD" id="cd01347">
    <property type="entry name" value="ligand_gated_channel"/>
    <property type="match status" value="1"/>
</dbReference>
<dbReference type="RefSeq" id="WP_106167078.1">
    <property type="nucleotide sequence ID" value="NZ_JAVKZF010000001.1"/>
</dbReference>
<evidence type="ECO:0000256" key="4">
    <source>
        <dbReference type="ARBA" id="ARBA00022452"/>
    </source>
</evidence>
<evidence type="ECO:0000259" key="17">
    <source>
        <dbReference type="Pfam" id="PF07715"/>
    </source>
</evidence>
<dbReference type="GO" id="GO:0015344">
    <property type="term" value="F:siderophore uptake transmembrane transporter activity"/>
    <property type="evidence" value="ECO:0007669"/>
    <property type="project" value="TreeGrafter"/>
</dbReference>
<dbReference type="Gene3D" id="2.170.130.10">
    <property type="entry name" value="TonB-dependent receptor, plug domain"/>
    <property type="match status" value="1"/>
</dbReference>
<keyword evidence="10 14" id="KW-0798">TonB box</keyword>
<keyword evidence="7" id="KW-0732">Signal</keyword>
<keyword evidence="6 13" id="KW-0812">Transmembrane</keyword>
<comment type="similarity">
    <text evidence="2 13 14">Belongs to the TonB-dependent receptor family.</text>
</comment>
<evidence type="ECO:0000256" key="8">
    <source>
        <dbReference type="ARBA" id="ARBA00023004"/>
    </source>
</evidence>
<evidence type="ECO:0000313" key="20">
    <source>
        <dbReference type="Proteomes" id="UP000282574"/>
    </source>
</evidence>
<evidence type="ECO:0000256" key="6">
    <source>
        <dbReference type="ARBA" id="ARBA00022692"/>
    </source>
</evidence>
<dbReference type="GO" id="GO:0009279">
    <property type="term" value="C:cell outer membrane"/>
    <property type="evidence" value="ECO:0007669"/>
    <property type="project" value="UniProtKB-SubCell"/>
</dbReference>
<dbReference type="EMBL" id="RSCK01000005">
    <property type="protein sequence ID" value="RUT13777.1"/>
    <property type="molecule type" value="Genomic_DNA"/>
</dbReference>
<name>A0AB37UQY4_9CYAN</name>
<keyword evidence="19" id="KW-0675">Receptor</keyword>
<dbReference type="Pfam" id="PF07715">
    <property type="entry name" value="Plug"/>
    <property type="match status" value="1"/>
</dbReference>
<dbReference type="Pfam" id="PF00593">
    <property type="entry name" value="TonB_dep_Rec_b-barrel"/>
    <property type="match status" value="1"/>
</dbReference>
<evidence type="ECO:0000259" key="16">
    <source>
        <dbReference type="Pfam" id="PF00593"/>
    </source>
</evidence>
<dbReference type="Gene3D" id="2.40.170.20">
    <property type="entry name" value="TonB-dependent receptor, beta-barrel domain"/>
    <property type="match status" value="1"/>
</dbReference>
<gene>
    <name evidence="19" type="ORF">DSM107010_10520</name>
</gene>